<feature type="compositionally biased region" description="Polar residues" evidence="1">
    <location>
        <begin position="126"/>
        <end position="141"/>
    </location>
</feature>
<dbReference type="RefSeq" id="WP_208632331.1">
    <property type="nucleotide sequence ID" value="NZ_CP059319.1"/>
</dbReference>
<reference evidence="2" key="2">
    <citation type="submission" date="2021-04" db="EMBL/GenBank/DDBJ databases">
        <title>Isolation and genomic analysis of the ibuprofen-degrading bacterium Sphingomonas strain MPO218.</title>
        <authorList>
            <person name="Aulestia M."/>
            <person name="Flores A."/>
            <person name="Mangas E.L."/>
            <person name="Perez-Pulido A.J."/>
            <person name="Santero E."/>
            <person name="Camacho E.M."/>
        </authorList>
    </citation>
    <scope>NUCLEOTIDE SEQUENCE</scope>
    <source>
        <strain evidence="2">MPO218</strain>
    </source>
</reference>
<protein>
    <submittedName>
        <fullName evidence="2">Uncharacterized protein</fullName>
    </submittedName>
</protein>
<feature type="region of interest" description="Disordered" evidence="1">
    <location>
        <begin position="91"/>
        <end position="110"/>
    </location>
</feature>
<proteinExistence type="predicted"/>
<dbReference type="Proteomes" id="UP000664914">
    <property type="component" value="Chromosome"/>
</dbReference>
<feature type="compositionally biased region" description="Basic and acidic residues" evidence="1">
    <location>
        <begin position="142"/>
        <end position="164"/>
    </location>
</feature>
<accession>A0A975HD08</accession>
<dbReference type="AlphaFoldDB" id="A0A975HD08"/>
<feature type="region of interest" description="Disordered" evidence="1">
    <location>
        <begin position="125"/>
        <end position="169"/>
    </location>
</feature>
<dbReference type="EMBL" id="CP059319">
    <property type="protein sequence ID" value="QTH20817.1"/>
    <property type="molecule type" value="Genomic_DNA"/>
</dbReference>
<sequence length="254" mass="28575">MAEGGYVLIYRRVLEDGDFRSPAEALAFVYLILKAAWKPVVVTYKRHAFDLDRGQLTISLRDMAADLEWSKSRADRFIALLERAGKIAISSPKMRDSRETPPGTPVAQSVGHLPPVITICKYDEYQSPSNKGETPQGSTLGQRRDTTRDTEQINNTGKEEKEDGGAAEAASRRYTFAGRTIRLNQRDFDTWRRTYHAIPDLAAELMSLDNWFEGPAGSKKRRDWFQTTSGALNRKHQEILRANANPGEAWASPC</sequence>
<evidence type="ECO:0000256" key="1">
    <source>
        <dbReference type="SAM" id="MobiDB-lite"/>
    </source>
</evidence>
<evidence type="ECO:0000313" key="2">
    <source>
        <dbReference type="EMBL" id="QTH20817.1"/>
    </source>
</evidence>
<reference evidence="2" key="1">
    <citation type="submission" date="2020-07" db="EMBL/GenBank/DDBJ databases">
        <authorList>
            <person name="Camacho E."/>
        </authorList>
    </citation>
    <scope>NUCLEOTIDE SEQUENCE</scope>
    <source>
        <strain evidence="2">MPO218</strain>
    </source>
</reference>
<name>A0A975HD08_9SPHN</name>
<evidence type="ECO:0000313" key="3">
    <source>
        <dbReference type="Proteomes" id="UP000664914"/>
    </source>
</evidence>
<gene>
    <name evidence="2" type="ORF">HRJ34_21215</name>
</gene>
<organism evidence="2 3">
    <name type="scientific">Rhizorhabdus wittichii</name>
    <dbReference type="NCBI Taxonomy" id="160791"/>
    <lineage>
        <taxon>Bacteria</taxon>
        <taxon>Pseudomonadati</taxon>
        <taxon>Pseudomonadota</taxon>
        <taxon>Alphaproteobacteria</taxon>
        <taxon>Sphingomonadales</taxon>
        <taxon>Sphingomonadaceae</taxon>
        <taxon>Rhizorhabdus</taxon>
    </lineage>
</organism>